<dbReference type="Gene3D" id="3.90.1750.10">
    <property type="entry name" value="Hect, E3 ligase catalytic domains"/>
    <property type="match status" value="1"/>
</dbReference>
<protein>
    <recommendedName>
        <fullName evidence="2">HECT-type E3 ubiquitin transferase</fullName>
        <ecNumber evidence="2">2.3.2.26</ecNumber>
    </recommendedName>
</protein>
<evidence type="ECO:0000256" key="1">
    <source>
        <dbReference type="ARBA" id="ARBA00000885"/>
    </source>
</evidence>
<dbReference type="PROSITE" id="PS50237">
    <property type="entry name" value="HECT"/>
    <property type="match status" value="1"/>
</dbReference>
<feature type="domain" description="HECT" evidence="7">
    <location>
        <begin position="729"/>
        <end position="1144"/>
    </location>
</feature>
<keyword evidence="4 5" id="KW-0833">Ubl conjugation pathway</keyword>
<gene>
    <name evidence="8" type="ORF">Cboi02_000076200</name>
</gene>
<comment type="caution">
    <text evidence="8">The sequence shown here is derived from an EMBL/GenBank/DDBJ whole genome shotgun (WGS) entry which is preliminary data.</text>
</comment>
<name>A0A9W6SVQ5_CANBO</name>
<sequence length="1144" mass="132106">MSFNFTGATRKRNINFGGRSLQNRNRSSLLQNAQIEREKREKLKQEDRLSKLIQAHVRSYLTRNKLKEEIGKRWLTKYKNPESLNDSQILLAIREFNFMFSSQITLNSLDVSAKQLSLVKDLLQRTNFHDHAITIINLINCLIAAFEKAENQELKVNCLVEIETLINTQFDQLDSRVQSETLVNSLNKSEILLESPSLNILSTINKLSVLSPSILIIFFGTSKYSLIRQFSTEINKGIQLRKSFELCFNYVNSHKFTLANLRPPQIVTILFNTLEFITNNKLIVSQIMGIPLINFLTNLLSKIDLDVIFPEIDNRKLQTDEDVNMLGHEDNTTRDKGNNLDFRIKKGLVFLNQEESILIKNMFSQELHKYIISSCLINDVSANHDTLDTSIITSFYFSLINFINLKSVKNGNANTQNSVLKSNLIVNLIVISSNYNFMYQWFVTLTENDFYNEILIQLDEKNYKFASSDPLFKMVLSKENEDWWKTLFIFNELYSYIIYVCRDKDLFTKGKLNGSDFISFTSFLKNLSIFTVLLGRTAMSLELDKNNRKSKSSHIEGNENIYFKIVGLQSIKLLKQIYLRDLRLHHFESDFWQFKNVQFDLRNFAWLYPILADDKNWESEDDNISSLENNRMDVDLTEPKFSKNRFDIFSPDLPQIFRKIGIPSNYEIILLLSYLPFLIPFEARAEIFRNLINFTKGAYIDEFRNKKVEGTVNRSNVLLEGYSQFGKLSGELFRYPLLVQFVNEFGAEAGIDGGGLTKEFLTSSLNIAFDTSKDKGIPVRYIKDSDEENDIPYDDKLVLFDQTSKYYQIYPSSNFFWKNKLQDQVDKLLVKLPPNIEDVSSPMSNYFELDFFRYIGMLIGKCLFENVLIDASFAHFFLSKWTNSETILGEKVEENQQYKNSFDDLKLYDGELYSNLSKLLEMPDDQLKLLELNFTLTESISIPQRNGDSMSVESFKIPVTVDLIPGGSDVYVDASNKLQYVYTIARFKMDFSLAAQTKYILEGIYSIISPRYLSLFNPFELGTLVSGGEKSIDIQDLKRHTVLGGYSGHDQTVKDLFDILENVFTDEEKCKFIKFVTAAPKAPLFGFKELNPKFGIRNAGPNKDRLPTASTCINLLKLPDYCDKELLKQKLLYSINSESGFDLS</sequence>
<dbReference type="InterPro" id="IPR035983">
    <property type="entry name" value="Hect_E3_ubiquitin_ligase"/>
</dbReference>
<keyword evidence="3" id="KW-0808">Transferase</keyword>
<comment type="catalytic activity">
    <reaction evidence="1">
        <text>S-ubiquitinyl-[E2 ubiquitin-conjugating enzyme]-L-cysteine + [acceptor protein]-L-lysine = [E2 ubiquitin-conjugating enzyme]-L-cysteine + N(6)-ubiquitinyl-[acceptor protein]-L-lysine.</text>
        <dbReference type="EC" id="2.3.2.26"/>
    </reaction>
</comment>
<dbReference type="SUPFAM" id="SSF56204">
    <property type="entry name" value="Hect, E3 ligase catalytic domain"/>
    <property type="match status" value="1"/>
</dbReference>
<dbReference type="PROSITE" id="PS50096">
    <property type="entry name" value="IQ"/>
    <property type="match status" value="1"/>
</dbReference>
<evidence type="ECO:0000256" key="5">
    <source>
        <dbReference type="PROSITE-ProRule" id="PRU00104"/>
    </source>
</evidence>
<evidence type="ECO:0000259" key="7">
    <source>
        <dbReference type="PROSITE" id="PS50237"/>
    </source>
</evidence>
<reference evidence="8" key="1">
    <citation type="submission" date="2023-04" db="EMBL/GenBank/DDBJ databases">
        <title>Candida boidinii NBRC 10035.</title>
        <authorList>
            <person name="Ichikawa N."/>
            <person name="Sato H."/>
            <person name="Tonouchi N."/>
        </authorList>
    </citation>
    <scope>NUCLEOTIDE SEQUENCE</scope>
    <source>
        <strain evidence="8">NBRC 10035</strain>
    </source>
</reference>
<dbReference type="InterPro" id="IPR000569">
    <property type="entry name" value="HECT_dom"/>
</dbReference>
<accession>A0A9W6SVQ5</accession>
<evidence type="ECO:0000256" key="3">
    <source>
        <dbReference type="ARBA" id="ARBA00022679"/>
    </source>
</evidence>
<dbReference type="Proteomes" id="UP001165120">
    <property type="component" value="Unassembled WGS sequence"/>
</dbReference>
<evidence type="ECO:0000256" key="4">
    <source>
        <dbReference type="ARBA" id="ARBA00022786"/>
    </source>
</evidence>
<dbReference type="GO" id="GO:0000209">
    <property type="term" value="P:protein polyubiquitination"/>
    <property type="evidence" value="ECO:0007669"/>
    <property type="project" value="InterPro"/>
</dbReference>
<dbReference type="AlphaFoldDB" id="A0A9W6SVQ5"/>
<organism evidence="8 9">
    <name type="scientific">Candida boidinii</name>
    <name type="common">Yeast</name>
    <dbReference type="NCBI Taxonomy" id="5477"/>
    <lineage>
        <taxon>Eukaryota</taxon>
        <taxon>Fungi</taxon>
        <taxon>Dikarya</taxon>
        <taxon>Ascomycota</taxon>
        <taxon>Saccharomycotina</taxon>
        <taxon>Pichiomycetes</taxon>
        <taxon>Pichiales</taxon>
        <taxon>Pichiaceae</taxon>
        <taxon>Ogataea</taxon>
        <taxon>Ogataea/Candida clade</taxon>
    </lineage>
</organism>
<dbReference type="PANTHER" id="PTHR45700:SF2">
    <property type="entry name" value="UBIQUITIN-PROTEIN LIGASE E3C"/>
    <property type="match status" value="1"/>
</dbReference>
<keyword evidence="9" id="KW-1185">Reference proteome</keyword>
<feature type="active site" description="Glycyl thioester intermediate" evidence="5">
    <location>
        <position position="1112"/>
    </location>
</feature>
<dbReference type="GO" id="GO:0006511">
    <property type="term" value="P:ubiquitin-dependent protein catabolic process"/>
    <property type="evidence" value="ECO:0007669"/>
    <property type="project" value="TreeGrafter"/>
</dbReference>
<dbReference type="EMBL" id="BSXN01000151">
    <property type="protein sequence ID" value="GME67337.1"/>
    <property type="molecule type" value="Genomic_DNA"/>
</dbReference>
<evidence type="ECO:0000256" key="6">
    <source>
        <dbReference type="SAM" id="Coils"/>
    </source>
</evidence>
<dbReference type="GO" id="GO:0061630">
    <property type="term" value="F:ubiquitin protein ligase activity"/>
    <property type="evidence" value="ECO:0007669"/>
    <property type="project" value="UniProtKB-EC"/>
</dbReference>
<dbReference type="EC" id="2.3.2.26" evidence="2"/>
<feature type="coiled-coil region" evidence="6">
    <location>
        <begin position="26"/>
        <end position="55"/>
    </location>
</feature>
<dbReference type="SMART" id="SM00119">
    <property type="entry name" value="HECTc"/>
    <property type="match status" value="1"/>
</dbReference>
<keyword evidence="6" id="KW-0175">Coiled coil</keyword>
<evidence type="ECO:0000313" key="9">
    <source>
        <dbReference type="Proteomes" id="UP001165120"/>
    </source>
</evidence>
<evidence type="ECO:0000313" key="8">
    <source>
        <dbReference type="EMBL" id="GME67337.1"/>
    </source>
</evidence>
<dbReference type="Pfam" id="PF00632">
    <property type="entry name" value="HECT"/>
    <property type="match status" value="1"/>
</dbReference>
<proteinExistence type="predicted"/>
<evidence type="ECO:0000256" key="2">
    <source>
        <dbReference type="ARBA" id="ARBA00012485"/>
    </source>
</evidence>
<dbReference type="Gene3D" id="3.30.2160.10">
    <property type="entry name" value="Hect, E3 ligase catalytic domain"/>
    <property type="match status" value="1"/>
</dbReference>
<dbReference type="PANTHER" id="PTHR45700">
    <property type="entry name" value="UBIQUITIN-PROTEIN LIGASE E3C"/>
    <property type="match status" value="1"/>
</dbReference>
<dbReference type="Gene3D" id="3.30.2410.10">
    <property type="entry name" value="Hect, E3 ligase catalytic domain"/>
    <property type="match status" value="1"/>
</dbReference>
<dbReference type="InterPro" id="IPR044611">
    <property type="entry name" value="E3A/B/C-like"/>
</dbReference>